<comment type="caution">
    <text evidence="2">The sequence shown here is derived from an EMBL/GenBank/DDBJ whole genome shotgun (WGS) entry which is preliminary data.</text>
</comment>
<protein>
    <submittedName>
        <fullName evidence="2">Uncharacterized protein</fullName>
    </submittedName>
</protein>
<keyword evidence="3" id="KW-1185">Reference proteome</keyword>
<evidence type="ECO:0000256" key="1">
    <source>
        <dbReference type="SAM" id="MobiDB-lite"/>
    </source>
</evidence>
<accession>A0AAV4JG87</accession>
<feature type="region of interest" description="Disordered" evidence="1">
    <location>
        <begin position="41"/>
        <end position="64"/>
    </location>
</feature>
<gene>
    <name evidence="2" type="ORF">ElyMa_003337600</name>
</gene>
<organism evidence="2 3">
    <name type="scientific">Elysia marginata</name>
    <dbReference type="NCBI Taxonomy" id="1093978"/>
    <lineage>
        <taxon>Eukaryota</taxon>
        <taxon>Metazoa</taxon>
        <taxon>Spiralia</taxon>
        <taxon>Lophotrochozoa</taxon>
        <taxon>Mollusca</taxon>
        <taxon>Gastropoda</taxon>
        <taxon>Heterobranchia</taxon>
        <taxon>Euthyneura</taxon>
        <taxon>Panpulmonata</taxon>
        <taxon>Sacoglossa</taxon>
        <taxon>Placobranchoidea</taxon>
        <taxon>Plakobranchidae</taxon>
        <taxon>Elysia</taxon>
    </lineage>
</organism>
<name>A0AAV4JG87_9GAST</name>
<dbReference type="AlphaFoldDB" id="A0AAV4JG87"/>
<sequence>MGFPGGAESCCCSDQTTVTLYRAWHLASVIFMTTSSKSRSEFAIPTQSTGKQPLQRGVSGDSVTEREQLLATRPSGGCMPRSEQQQGSGSCRLSVQSQVCVASVHLTLDVDPDPTQGCT</sequence>
<reference evidence="2 3" key="1">
    <citation type="journal article" date="2021" name="Elife">
        <title>Chloroplast acquisition without the gene transfer in kleptoplastic sea slugs, Plakobranchus ocellatus.</title>
        <authorList>
            <person name="Maeda T."/>
            <person name="Takahashi S."/>
            <person name="Yoshida T."/>
            <person name="Shimamura S."/>
            <person name="Takaki Y."/>
            <person name="Nagai Y."/>
            <person name="Toyoda A."/>
            <person name="Suzuki Y."/>
            <person name="Arimoto A."/>
            <person name="Ishii H."/>
            <person name="Satoh N."/>
            <person name="Nishiyama T."/>
            <person name="Hasebe M."/>
            <person name="Maruyama T."/>
            <person name="Minagawa J."/>
            <person name="Obokata J."/>
            <person name="Shigenobu S."/>
        </authorList>
    </citation>
    <scope>NUCLEOTIDE SEQUENCE [LARGE SCALE GENOMIC DNA]</scope>
</reference>
<evidence type="ECO:0000313" key="3">
    <source>
        <dbReference type="Proteomes" id="UP000762676"/>
    </source>
</evidence>
<dbReference type="EMBL" id="BMAT01006870">
    <property type="protein sequence ID" value="GFS21376.1"/>
    <property type="molecule type" value="Genomic_DNA"/>
</dbReference>
<evidence type="ECO:0000313" key="2">
    <source>
        <dbReference type="EMBL" id="GFS21376.1"/>
    </source>
</evidence>
<proteinExistence type="predicted"/>
<dbReference type="Proteomes" id="UP000762676">
    <property type="component" value="Unassembled WGS sequence"/>
</dbReference>